<dbReference type="SMART" id="SM00862">
    <property type="entry name" value="Trans_reg_C"/>
    <property type="match status" value="1"/>
</dbReference>
<reference evidence="3 4" key="1">
    <citation type="submission" date="2020-11" db="EMBL/GenBank/DDBJ databases">
        <title>Pseudonocardia abyssalis sp. nov. and Pseudonocardia oceani sp. nov., description and phylogenomic analysis of two novel actinomycetes isolated from the deep Southern Ocean.</title>
        <authorList>
            <person name="Parra J."/>
        </authorList>
    </citation>
    <scope>NUCLEOTIDE SEQUENCE [LARGE SCALE GENOMIC DNA]</scope>
    <source>
        <strain evidence="3 4">KRD-168</strain>
    </source>
</reference>
<organism evidence="3 4">
    <name type="scientific">Pseudonocardia abyssalis</name>
    <dbReference type="NCBI Taxonomy" id="2792008"/>
    <lineage>
        <taxon>Bacteria</taxon>
        <taxon>Bacillati</taxon>
        <taxon>Actinomycetota</taxon>
        <taxon>Actinomycetes</taxon>
        <taxon>Pseudonocardiales</taxon>
        <taxon>Pseudonocardiaceae</taxon>
        <taxon>Pseudonocardia</taxon>
    </lineage>
</organism>
<keyword evidence="4" id="KW-1185">Reference proteome</keyword>
<name>A0ABS6UUL4_9PSEU</name>
<sequence>MTTRGEPGTTPVHDPVEHACVLHGIYDRALSGETGGQGPRSLVSASWQRSLAAHVDPDRHTPPATFAEDDLSEVRDTHPLNDVLPLLRSTLVSIADEAMHVMLVTDADGTILWREGAARLLHIADDTGLSPGFRMSEDAIGTNAMGTTLAIDAPVQIHSAEHLVRAFHAWTCAAAPVHDPDTGAILGAIDISGPLHTVHPAMVQLVSATAQLAENQLRVRLAIADERLRVRNMPHLTSLRGQGALVTPTGRIVAGEPYGAWPERVALPQGSDRVLLDDGREMVVEPLAEGYLLRTPRTARAVRRSALSLRFMGEAGPRVVLNGKTVPVTLRPAEILTALALHPDGLTAERLALLLYGDYGNPTTVRGEILRLRGLIGADVLRTRPYRLDAAVDTDFDTVRTALRKGRATEALRACAGPLLPRSDAPEIRELRDQLEVGLRRLVLDADDVELLAELAAHPLGRDELEVHDRLGELLPADDRRRPEVLARRARLLADD</sequence>
<keyword evidence="1" id="KW-0238">DNA-binding</keyword>
<gene>
    <name evidence="3" type="ORF">I4I81_16880</name>
</gene>
<dbReference type="Pfam" id="PF01590">
    <property type="entry name" value="GAF"/>
    <property type="match status" value="1"/>
</dbReference>
<feature type="domain" description="OmpR/PhoB-type" evidence="2">
    <location>
        <begin position="323"/>
        <end position="388"/>
    </location>
</feature>
<dbReference type="EMBL" id="JADQDK010000001">
    <property type="protein sequence ID" value="MBW0135921.1"/>
    <property type="molecule type" value="Genomic_DNA"/>
</dbReference>
<dbReference type="InterPro" id="IPR003018">
    <property type="entry name" value="GAF"/>
</dbReference>
<evidence type="ECO:0000313" key="3">
    <source>
        <dbReference type="EMBL" id="MBW0135921.1"/>
    </source>
</evidence>
<evidence type="ECO:0000259" key="2">
    <source>
        <dbReference type="SMART" id="SM00862"/>
    </source>
</evidence>
<comment type="caution">
    <text evidence="3">The sequence shown here is derived from an EMBL/GenBank/DDBJ whole genome shotgun (WGS) entry which is preliminary data.</text>
</comment>
<evidence type="ECO:0000256" key="1">
    <source>
        <dbReference type="ARBA" id="ARBA00023125"/>
    </source>
</evidence>
<evidence type="ECO:0000313" key="4">
    <source>
        <dbReference type="Proteomes" id="UP000694287"/>
    </source>
</evidence>
<dbReference type="InterPro" id="IPR001867">
    <property type="entry name" value="OmpR/PhoB-type_DNA-bd"/>
</dbReference>
<accession>A0ABS6UUL4</accession>
<proteinExistence type="predicted"/>
<protein>
    <submittedName>
        <fullName evidence="3">GAF domain-containing protein</fullName>
    </submittedName>
</protein>
<dbReference type="Proteomes" id="UP000694287">
    <property type="component" value="Unassembled WGS sequence"/>
</dbReference>
<dbReference type="RefSeq" id="WP_218604315.1">
    <property type="nucleotide sequence ID" value="NZ_JADQDJ010000209.1"/>
</dbReference>